<feature type="domain" description="Lipoyl-binding" evidence="3">
    <location>
        <begin position="53"/>
        <end position="128"/>
    </location>
</feature>
<organism evidence="4 5">
    <name type="scientific">Aromatoleum toluolicum</name>
    <dbReference type="NCBI Taxonomy" id="90060"/>
    <lineage>
        <taxon>Bacteria</taxon>
        <taxon>Pseudomonadati</taxon>
        <taxon>Pseudomonadota</taxon>
        <taxon>Betaproteobacteria</taxon>
        <taxon>Rhodocyclales</taxon>
        <taxon>Rhodocyclaceae</taxon>
        <taxon>Aromatoleum</taxon>
    </lineage>
</organism>
<keyword evidence="4" id="KW-0670">Pyruvate</keyword>
<sequence>IERGKSLIVRQTGSSDTPDEEGRVKVFFELNGQPRLQRIPKAGAAPTGRRHPKMDEANPNHVGAPMPGAVVTVAVHTGQKIAKGTPLVSIEAMKMETALTAERDGVVKAVFVKPGDKVAAKDLLVELQ</sequence>
<feature type="non-terminal residue" evidence="4">
    <location>
        <position position="1"/>
    </location>
</feature>
<dbReference type="EMBL" id="WTVS01000052">
    <property type="protein sequence ID" value="NMF99728.1"/>
    <property type="molecule type" value="Genomic_DNA"/>
</dbReference>
<dbReference type="Gene3D" id="3.10.600.10">
    <property type="entry name" value="pyruvate carboxylase f1077a mutant domain"/>
    <property type="match status" value="1"/>
</dbReference>
<dbReference type="InterPro" id="IPR000089">
    <property type="entry name" value="Biotin_lipoyl"/>
</dbReference>
<protein>
    <submittedName>
        <fullName evidence="4">Pyruvate carboxylase</fullName>
        <ecNumber evidence="4">6.4.1.1</ecNumber>
    </submittedName>
</protein>
<evidence type="ECO:0000259" key="3">
    <source>
        <dbReference type="PROSITE" id="PS50968"/>
    </source>
</evidence>
<feature type="region of interest" description="Disordered" evidence="2">
    <location>
        <begin position="1"/>
        <end position="21"/>
    </location>
</feature>
<dbReference type="Pfam" id="PF00364">
    <property type="entry name" value="Biotin_lipoyl"/>
    <property type="match status" value="1"/>
</dbReference>
<keyword evidence="1" id="KW-0092">Biotin</keyword>
<dbReference type="PANTHER" id="PTHR43778">
    <property type="entry name" value="PYRUVATE CARBOXYLASE"/>
    <property type="match status" value="1"/>
</dbReference>
<dbReference type="SUPFAM" id="SSF51230">
    <property type="entry name" value="Single hybrid motif"/>
    <property type="match status" value="1"/>
</dbReference>
<dbReference type="InterPro" id="IPR011053">
    <property type="entry name" value="Single_hybrid_motif"/>
</dbReference>
<dbReference type="PROSITE" id="PS00188">
    <property type="entry name" value="BIOTIN"/>
    <property type="match status" value="1"/>
</dbReference>
<evidence type="ECO:0000256" key="2">
    <source>
        <dbReference type="SAM" id="MobiDB-lite"/>
    </source>
</evidence>
<comment type="caution">
    <text evidence="4">The sequence shown here is derived from an EMBL/GenBank/DDBJ whole genome shotgun (WGS) entry which is preliminary data.</text>
</comment>
<dbReference type="GO" id="GO:0004736">
    <property type="term" value="F:pyruvate carboxylase activity"/>
    <property type="evidence" value="ECO:0007669"/>
    <property type="project" value="UniProtKB-EC"/>
</dbReference>
<dbReference type="CDD" id="cd06850">
    <property type="entry name" value="biotinyl_domain"/>
    <property type="match status" value="1"/>
</dbReference>
<keyword evidence="4" id="KW-0436">Ligase</keyword>
<keyword evidence="5" id="KW-1185">Reference proteome</keyword>
<dbReference type="Proteomes" id="UP000634522">
    <property type="component" value="Unassembled WGS sequence"/>
</dbReference>
<dbReference type="InterPro" id="IPR055268">
    <property type="entry name" value="PCB-like"/>
</dbReference>
<gene>
    <name evidence="4" type="ORF">GPA27_20320</name>
</gene>
<accession>A0ABX1NKT5</accession>
<reference evidence="4 5" key="1">
    <citation type="submission" date="2019-12" db="EMBL/GenBank/DDBJ databases">
        <title>Comparative genomics gives insights into the taxonomy of the Azoarcus-Aromatoleum group and reveals separate origins of nif in the plant-associated Azoarcus and non-plant-associated Aromatoleum sub-groups.</title>
        <authorList>
            <person name="Lafos M."/>
            <person name="Maluk M."/>
            <person name="Batista M."/>
            <person name="Junghare M."/>
            <person name="Carmona M."/>
            <person name="Faoro H."/>
            <person name="Cruz L.M."/>
            <person name="Battistoni F."/>
            <person name="De Souza E."/>
            <person name="Pedrosa F."/>
            <person name="Chen W.-M."/>
            <person name="Poole P.S."/>
            <person name="Dixon R.A."/>
            <person name="James E.K."/>
        </authorList>
    </citation>
    <scope>NUCLEOTIDE SEQUENCE [LARGE SCALE GENOMIC DNA]</scope>
    <source>
        <strain evidence="4 5">T</strain>
    </source>
</reference>
<dbReference type="Gene3D" id="2.40.50.100">
    <property type="match status" value="1"/>
</dbReference>
<dbReference type="PROSITE" id="PS50968">
    <property type="entry name" value="BIOTINYL_LIPOYL"/>
    <property type="match status" value="1"/>
</dbReference>
<evidence type="ECO:0000313" key="5">
    <source>
        <dbReference type="Proteomes" id="UP000634522"/>
    </source>
</evidence>
<evidence type="ECO:0000256" key="1">
    <source>
        <dbReference type="ARBA" id="ARBA00023267"/>
    </source>
</evidence>
<feature type="region of interest" description="Disordered" evidence="2">
    <location>
        <begin position="37"/>
        <end position="65"/>
    </location>
</feature>
<proteinExistence type="predicted"/>
<dbReference type="InterPro" id="IPR001882">
    <property type="entry name" value="Biotin_BS"/>
</dbReference>
<dbReference type="PANTHER" id="PTHR43778:SF2">
    <property type="entry name" value="PYRUVATE CARBOXYLASE, MITOCHONDRIAL"/>
    <property type="match status" value="1"/>
</dbReference>
<name>A0ABX1NKT5_9RHOO</name>
<dbReference type="EC" id="6.4.1.1" evidence="4"/>
<evidence type="ECO:0000313" key="4">
    <source>
        <dbReference type="EMBL" id="NMF99728.1"/>
    </source>
</evidence>
<dbReference type="RefSeq" id="WP_284440137.1">
    <property type="nucleotide sequence ID" value="NZ_WTVS01000052.1"/>
</dbReference>